<evidence type="ECO:0000256" key="5">
    <source>
        <dbReference type="ARBA" id="ARBA00023002"/>
    </source>
</evidence>
<dbReference type="Gene3D" id="3.40.50.720">
    <property type="entry name" value="NAD(P)-binding Rossmann-like Domain"/>
    <property type="match status" value="1"/>
</dbReference>
<dbReference type="SMART" id="SM00829">
    <property type="entry name" value="PKS_ER"/>
    <property type="match status" value="1"/>
</dbReference>
<dbReference type="InterPro" id="IPR011032">
    <property type="entry name" value="GroES-like_sf"/>
</dbReference>
<reference evidence="7 8" key="1">
    <citation type="journal article" date="2019" name="Int. J. Syst. Evol. Microbiol.">
        <title>The Global Catalogue of Microorganisms (GCM) 10K type strain sequencing project: providing services to taxonomists for standard genome sequencing and annotation.</title>
        <authorList>
            <consortium name="The Broad Institute Genomics Platform"/>
            <consortium name="The Broad Institute Genome Sequencing Center for Infectious Disease"/>
            <person name="Wu L."/>
            <person name="Ma J."/>
        </authorList>
    </citation>
    <scope>NUCLEOTIDE SEQUENCE [LARGE SCALE GENOMIC DNA]</scope>
    <source>
        <strain evidence="7 8">JCM 16026</strain>
    </source>
</reference>
<dbReference type="Gene3D" id="3.90.180.10">
    <property type="entry name" value="Medium-chain alcohol dehydrogenases, catalytic domain"/>
    <property type="match status" value="1"/>
</dbReference>
<dbReference type="SUPFAM" id="SSF51735">
    <property type="entry name" value="NAD(P)-binding Rossmann-fold domains"/>
    <property type="match status" value="1"/>
</dbReference>
<dbReference type="RefSeq" id="WP_344340364.1">
    <property type="nucleotide sequence ID" value="NZ_BAAAQT010000005.1"/>
</dbReference>
<evidence type="ECO:0000256" key="3">
    <source>
        <dbReference type="ARBA" id="ARBA00022723"/>
    </source>
</evidence>
<dbReference type="Pfam" id="PF08240">
    <property type="entry name" value="ADH_N"/>
    <property type="match status" value="1"/>
</dbReference>
<accession>A0ABN3AKZ1</accession>
<comment type="similarity">
    <text evidence="2">Belongs to the zinc-containing alcohol dehydrogenase family.</text>
</comment>
<dbReference type="Proteomes" id="UP001501599">
    <property type="component" value="Unassembled WGS sequence"/>
</dbReference>
<protein>
    <submittedName>
        <fullName evidence="7">L-idonate 5-dehydrogenase</fullName>
    </submittedName>
</protein>
<keyword evidence="5" id="KW-0560">Oxidoreductase</keyword>
<dbReference type="InterPro" id="IPR013154">
    <property type="entry name" value="ADH-like_N"/>
</dbReference>
<name>A0ABN3AKZ1_9MICO</name>
<keyword evidence="3" id="KW-0479">Metal-binding</keyword>
<dbReference type="PANTHER" id="PTHR43161:SF9">
    <property type="entry name" value="SORBITOL DEHYDROGENASE"/>
    <property type="match status" value="1"/>
</dbReference>
<dbReference type="Pfam" id="PF00107">
    <property type="entry name" value="ADH_zinc_N"/>
    <property type="match status" value="1"/>
</dbReference>
<dbReference type="InterPro" id="IPR020843">
    <property type="entry name" value="ER"/>
</dbReference>
<dbReference type="EMBL" id="BAAAQT010000005">
    <property type="protein sequence ID" value="GAA2171790.1"/>
    <property type="molecule type" value="Genomic_DNA"/>
</dbReference>
<comment type="cofactor">
    <cofactor evidence="1">
        <name>Zn(2+)</name>
        <dbReference type="ChEBI" id="CHEBI:29105"/>
    </cofactor>
</comment>
<evidence type="ECO:0000256" key="2">
    <source>
        <dbReference type="ARBA" id="ARBA00008072"/>
    </source>
</evidence>
<evidence type="ECO:0000259" key="6">
    <source>
        <dbReference type="SMART" id="SM00829"/>
    </source>
</evidence>
<keyword evidence="4" id="KW-0862">Zinc</keyword>
<sequence>MTTTPIAVVAHAASDVRVEEVPEPTPAAHEAVVAVAYGGICGSDLHYWQHGAAGESILRAPMVLGHEVSGVVAIAAADGSGPAAGTPVTVHPATPDSYLGSAARLPHQDGAFATRVALPATMLRALPEGLDLRTAALAEPAAVAWHGVGQAGDVRGMRALVIGSGPIGALAVAVLRHHGAAEIVASDLHELPLRIAREVGADRTIDARDADALAAVEADVVVESSGTLPGLQTAIRSARRGGTVVLLGLQRSGDVAVPIATAITRELHLVGSFRFRDEIDEVVAALADGSLHVAPVVTHVLGAADALAGLEVARDASVSSKVLLRFAIPDGRRAADDDADDETRA</sequence>
<dbReference type="SUPFAM" id="SSF50129">
    <property type="entry name" value="GroES-like"/>
    <property type="match status" value="1"/>
</dbReference>
<keyword evidence="8" id="KW-1185">Reference proteome</keyword>
<feature type="domain" description="Enoyl reductase (ER)" evidence="6">
    <location>
        <begin position="11"/>
        <end position="324"/>
    </location>
</feature>
<gene>
    <name evidence="7" type="ORF">GCM10009846_06990</name>
</gene>
<organism evidence="7 8">
    <name type="scientific">Agrococcus versicolor</name>
    <dbReference type="NCBI Taxonomy" id="501482"/>
    <lineage>
        <taxon>Bacteria</taxon>
        <taxon>Bacillati</taxon>
        <taxon>Actinomycetota</taxon>
        <taxon>Actinomycetes</taxon>
        <taxon>Micrococcales</taxon>
        <taxon>Microbacteriaceae</taxon>
        <taxon>Agrococcus</taxon>
    </lineage>
</organism>
<evidence type="ECO:0000313" key="7">
    <source>
        <dbReference type="EMBL" id="GAA2171790.1"/>
    </source>
</evidence>
<evidence type="ECO:0000313" key="8">
    <source>
        <dbReference type="Proteomes" id="UP001501599"/>
    </source>
</evidence>
<evidence type="ECO:0000256" key="4">
    <source>
        <dbReference type="ARBA" id="ARBA00022833"/>
    </source>
</evidence>
<dbReference type="InterPro" id="IPR036291">
    <property type="entry name" value="NAD(P)-bd_dom_sf"/>
</dbReference>
<proteinExistence type="inferred from homology"/>
<comment type="caution">
    <text evidence="7">The sequence shown here is derived from an EMBL/GenBank/DDBJ whole genome shotgun (WGS) entry which is preliminary data.</text>
</comment>
<dbReference type="InterPro" id="IPR013149">
    <property type="entry name" value="ADH-like_C"/>
</dbReference>
<evidence type="ECO:0000256" key="1">
    <source>
        <dbReference type="ARBA" id="ARBA00001947"/>
    </source>
</evidence>
<dbReference type="PANTHER" id="PTHR43161">
    <property type="entry name" value="SORBITOL DEHYDROGENASE"/>
    <property type="match status" value="1"/>
</dbReference>